<dbReference type="EMBL" id="HBGD01009793">
    <property type="protein sequence ID" value="CAD9084785.1"/>
    <property type="molecule type" value="Transcribed_RNA"/>
</dbReference>
<accession>A0A7S1KSZ1</accession>
<gene>
    <name evidence="3" type="ORF">PCOS0759_LOCUS8039</name>
</gene>
<keyword evidence="2" id="KW-0732">Signal</keyword>
<organism evidence="3">
    <name type="scientific">Percolomonas cosmopolitus</name>
    <dbReference type="NCBI Taxonomy" id="63605"/>
    <lineage>
        <taxon>Eukaryota</taxon>
        <taxon>Discoba</taxon>
        <taxon>Heterolobosea</taxon>
        <taxon>Tetramitia</taxon>
        <taxon>Eutetramitia</taxon>
        <taxon>Percolomonadidae</taxon>
        <taxon>Percolomonas</taxon>
    </lineage>
</organism>
<feature type="region of interest" description="Disordered" evidence="1">
    <location>
        <begin position="60"/>
        <end position="87"/>
    </location>
</feature>
<evidence type="ECO:0000313" key="3">
    <source>
        <dbReference type="EMBL" id="CAD9084785.1"/>
    </source>
</evidence>
<dbReference type="AlphaFoldDB" id="A0A7S1KSZ1"/>
<reference evidence="3" key="1">
    <citation type="submission" date="2021-01" db="EMBL/GenBank/DDBJ databases">
        <authorList>
            <person name="Corre E."/>
            <person name="Pelletier E."/>
            <person name="Niang G."/>
            <person name="Scheremetjew M."/>
            <person name="Finn R."/>
            <person name="Kale V."/>
            <person name="Holt S."/>
            <person name="Cochrane G."/>
            <person name="Meng A."/>
            <person name="Brown T."/>
            <person name="Cohen L."/>
        </authorList>
    </citation>
    <scope>NUCLEOTIDE SEQUENCE</scope>
    <source>
        <strain evidence="3">WS</strain>
    </source>
</reference>
<proteinExistence type="predicted"/>
<feature type="chain" id="PRO_5031312123" evidence="2">
    <location>
        <begin position="23"/>
        <end position="132"/>
    </location>
</feature>
<protein>
    <submittedName>
        <fullName evidence="3">Uncharacterized protein</fullName>
    </submittedName>
</protein>
<evidence type="ECO:0000256" key="1">
    <source>
        <dbReference type="SAM" id="MobiDB-lite"/>
    </source>
</evidence>
<evidence type="ECO:0000256" key="2">
    <source>
        <dbReference type="SAM" id="SignalP"/>
    </source>
</evidence>
<feature type="signal peptide" evidence="2">
    <location>
        <begin position="1"/>
        <end position="22"/>
    </location>
</feature>
<name>A0A7S1KSZ1_9EUKA</name>
<sequence>MSRSSVLIVLLIALFCTALVQAQFYQSAVLGHKNEPTINANDVATPSTQELVMEDTPVLEKKEETQEEQTTEQVQEDAHTESMGGIIGGGGRVELLKNWIKKVDGVQEEEQLATVLDMTSELETLLSQMEAK</sequence>